<keyword evidence="1" id="KW-0012">Acyltransferase</keyword>
<dbReference type="Proteomes" id="UP001347796">
    <property type="component" value="Unassembled WGS sequence"/>
</dbReference>
<dbReference type="EC" id="2.3.1.-" evidence="1"/>
<evidence type="ECO:0000259" key="2">
    <source>
        <dbReference type="PROSITE" id="PS51186"/>
    </source>
</evidence>
<dbReference type="PANTHER" id="PTHR15298">
    <property type="entry name" value="L-COA N-ACYLTRANSFERASE-RELATED"/>
    <property type="match status" value="1"/>
</dbReference>
<evidence type="ECO:0000313" key="4">
    <source>
        <dbReference type="Proteomes" id="UP001347796"/>
    </source>
</evidence>
<dbReference type="Pfam" id="PF06021">
    <property type="entry name" value="Gly_acyl_tr_N"/>
    <property type="match status" value="1"/>
</dbReference>
<gene>
    <name evidence="3" type="ORF">SNE40_017245</name>
</gene>
<dbReference type="PROSITE" id="PS51186">
    <property type="entry name" value="GNAT"/>
    <property type="match status" value="1"/>
</dbReference>
<evidence type="ECO:0000256" key="1">
    <source>
        <dbReference type="RuleBase" id="RU368002"/>
    </source>
</evidence>
<dbReference type="InterPro" id="IPR010313">
    <property type="entry name" value="Glycine_N-acyltransferase"/>
</dbReference>
<dbReference type="EMBL" id="JAZGQO010000011">
    <property type="protein sequence ID" value="KAK6173862.1"/>
    <property type="molecule type" value="Genomic_DNA"/>
</dbReference>
<keyword evidence="1" id="KW-0808">Transferase</keyword>
<comment type="caution">
    <text evidence="3">The sequence shown here is derived from an EMBL/GenBank/DDBJ whole genome shotgun (WGS) entry which is preliminary data.</text>
</comment>
<sequence length="281" mass="32262">MITILQHSDYHQLLNELKKDYVGAHQIVHLMEGYMREKIPEIEIIVDTWPMFNVVVVKPVGLQQHMLYLKNYLIFTKNNTNLGQVLTSQGTVDWTTDGMFIVPQEKDYVSVEKVIEDKHQSNCNNNMFQLTCFTLHAQDLIIYPVPDGMTLRPIPRDMVDTLMDNWEYSDEVRPIYFNYLIDHYKTLALYDVDDSLIGYMLETHYGAIGMLRILPEKRGKGYSKIILSNLCKAVFENGANVLTSGIAPSNEISINLHLKLGFRKTNSVEGWFKFSGKGSAT</sequence>
<organism evidence="3 4">
    <name type="scientific">Patella caerulea</name>
    <name type="common">Rayed Mediterranean limpet</name>
    <dbReference type="NCBI Taxonomy" id="87958"/>
    <lineage>
        <taxon>Eukaryota</taxon>
        <taxon>Metazoa</taxon>
        <taxon>Spiralia</taxon>
        <taxon>Lophotrochozoa</taxon>
        <taxon>Mollusca</taxon>
        <taxon>Gastropoda</taxon>
        <taxon>Patellogastropoda</taxon>
        <taxon>Patelloidea</taxon>
        <taxon>Patellidae</taxon>
        <taxon>Patella</taxon>
    </lineage>
</organism>
<dbReference type="GO" id="GO:0047961">
    <property type="term" value="F:glycine N-acyltransferase activity"/>
    <property type="evidence" value="ECO:0007669"/>
    <property type="project" value="InterPro"/>
</dbReference>
<evidence type="ECO:0000313" key="3">
    <source>
        <dbReference type="EMBL" id="KAK6173862.1"/>
    </source>
</evidence>
<keyword evidence="4" id="KW-1185">Reference proteome</keyword>
<name>A0AAN8P9D6_PATCE</name>
<proteinExistence type="inferred from homology"/>
<dbReference type="InterPro" id="IPR015938">
    <property type="entry name" value="Glycine_N-acyltransferase_N"/>
</dbReference>
<dbReference type="Pfam" id="PF08445">
    <property type="entry name" value="FR47"/>
    <property type="match status" value="1"/>
</dbReference>
<dbReference type="GO" id="GO:0005739">
    <property type="term" value="C:mitochondrion"/>
    <property type="evidence" value="ECO:0007669"/>
    <property type="project" value="InterPro"/>
</dbReference>
<dbReference type="InterPro" id="IPR000182">
    <property type="entry name" value="GNAT_dom"/>
</dbReference>
<dbReference type="InterPro" id="IPR016181">
    <property type="entry name" value="Acyl_CoA_acyltransferase"/>
</dbReference>
<feature type="domain" description="N-acetyltransferase" evidence="2">
    <location>
        <begin position="149"/>
        <end position="281"/>
    </location>
</feature>
<protein>
    <recommendedName>
        <fullName evidence="1">Glycine N-acyltransferase-like protein</fullName>
        <ecNumber evidence="1">2.3.1.-</ecNumber>
    </recommendedName>
</protein>
<accession>A0AAN8P9D6</accession>
<dbReference type="PANTHER" id="PTHR15298:SF1">
    <property type="entry name" value="GLYCINE N-ACYLTRANSFERASE-LIKE PROTEIN"/>
    <property type="match status" value="1"/>
</dbReference>
<dbReference type="InterPro" id="IPR013653">
    <property type="entry name" value="GCN5-like_dom"/>
</dbReference>
<dbReference type="CDD" id="cd04301">
    <property type="entry name" value="NAT_SF"/>
    <property type="match status" value="1"/>
</dbReference>
<dbReference type="SUPFAM" id="SSF55729">
    <property type="entry name" value="Acyl-CoA N-acyltransferases (Nat)"/>
    <property type="match status" value="1"/>
</dbReference>
<comment type="similarity">
    <text evidence="1">Belongs to the glycine N-acyltransferase family.</text>
</comment>
<dbReference type="Gene3D" id="3.40.630.30">
    <property type="match status" value="1"/>
</dbReference>
<dbReference type="AlphaFoldDB" id="A0AAN8P9D6"/>
<reference evidence="3 4" key="1">
    <citation type="submission" date="2024-01" db="EMBL/GenBank/DDBJ databases">
        <title>The genome of the rayed Mediterranean limpet Patella caerulea (Linnaeus, 1758).</title>
        <authorList>
            <person name="Anh-Thu Weber A."/>
            <person name="Halstead-Nussloch G."/>
        </authorList>
    </citation>
    <scope>NUCLEOTIDE SEQUENCE [LARGE SCALE GENOMIC DNA]</scope>
    <source>
        <strain evidence="3">AATW-2023a</strain>
        <tissue evidence="3">Whole specimen</tissue>
    </source>
</reference>